<protein>
    <recommendedName>
        <fullName evidence="5">MHC class I antigen</fullName>
    </recommendedName>
</protein>
<name>A0ABD1JZ58_9TELE</name>
<keyword evidence="1" id="KW-0325">Glycoprotein</keyword>
<dbReference type="AlphaFoldDB" id="A0ABD1JZ58"/>
<dbReference type="Gene3D" id="3.30.500.10">
    <property type="entry name" value="MHC class I-like antigen recognition-like"/>
    <property type="match status" value="1"/>
</dbReference>
<dbReference type="SUPFAM" id="SSF54452">
    <property type="entry name" value="MHC antigen-recognition domain"/>
    <property type="match status" value="1"/>
</dbReference>
<gene>
    <name evidence="3" type="ORF">ACEWY4_011962</name>
</gene>
<feature type="transmembrane region" description="Helical" evidence="2">
    <location>
        <begin position="125"/>
        <end position="149"/>
    </location>
</feature>
<dbReference type="EMBL" id="JBHFQA010000010">
    <property type="protein sequence ID" value="KAL2092164.1"/>
    <property type="molecule type" value="Genomic_DNA"/>
</dbReference>
<dbReference type="InterPro" id="IPR037055">
    <property type="entry name" value="MHC_I-like_Ag-recog_sf"/>
</dbReference>
<evidence type="ECO:0000256" key="2">
    <source>
        <dbReference type="SAM" id="Phobius"/>
    </source>
</evidence>
<sequence>MEVLIPCWCLPHSSSERRLSQSVHVQQRLTGCELLDSDQPGSMAVKDAFNGQSGDQLSFTNDQHSFWSQWQWPAMWDKLQFGQVKWLYENLYHPICMRTLRTYLHKHKNRIMRKANEPSAIPVPIVSSVAILLLLGLAGAAAAAALIVWRRRHTDTGSQASLKDYTATPSAEQS</sequence>
<organism evidence="3 4">
    <name type="scientific">Coilia grayii</name>
    <name type="common">Gray's grenadier anchovy</name>
    <dbReference type="NCBI Taxonomy" id="363190"/>
    <lineage>
        <taxon>Eukaryota</taxon>
        <taxon>Metazoa</taxon>
        <taxon>Chordata</taxon>
        <taxon>Craniata</taxon>
        <taxon>Vertebrata</taxon>
        <taxon>Euteleostomi</taxon>
        <taxon>Actinopterygii</taxon>
        <taxon>Neopterygii</taxon>
        <taxon>Teleostei</taxon>
        <taxon>Clupei</taxon>
        <taxon>Clupeiformes</taxon>
        <taxon>Clupeoidei</taxon>
        <taxon>Engraulidae</taxon>
        <taxon>Coilinae</taxon>
        <taxon>Coilia</taxon>
    </lineage>
</organism>
<keyword evidence="4" id="KW-1185">Reference proteome</keyword>
<keyword evidence="2" id="KW-0472">Membrane</keyword>
<keyword evidence="2" id="KW-0812">Transmembrane</keyword>
<reference evidence="3 4" key="1">
    <citation type="submission" date="2024-09" db="EMBL/GenBank/DDBJ databases">
        <title>A chromosome-level genome assembly of Gray's grenadier anchovy, Coilia grayii.</title>
        <authorList>
            <person name="Fu Z."/>
        </authorList>
    </citation>
    <scope>NUCLEOTIDE SEQUENCE [LARGE SCALE GENOMIC DNA]</scope>
    <source>
        <strain evidence="3">G4</strain>
        <tissue evidence="3">Muscle</tissue>
    </source>
</reference>
<accession>A0ABD1JZ58</accession>
<dbReference type="Proteomes" id="UP001591681">
    <property type="component" value="Unassembled WGS sequence"/>
</dbReference>
<keyword evidence="2" id="KW-1133">Transmembrane helix</keyword>
<evidence type="ECO:0000313" key="3">
    <source>
        <dbReference type="EMBL" id="KAL2092164.1"/>
    </source>
</evidence>
<proteinExistence type="predicted"/>
<evidence type="ECO:0000256" key="1">
    <source>
        <dbReference type="ARBA" id="ARBA00023180"/>
    </source>
</evidence>
<comment type="caution">
    <text evidence="3">The sequence shown here is derived from an EMBL/GenBank/DDBJ whole genome shotgun (WGS) entry which is preliminary data.</text>
</comment>
<evidence type="ECO:0000313" key="4">
    <source>
        <dbReference type="Proteomes" id="UP001591681"/>
    </source>
</evidence>
<evidence type="ECO:0008006" key="5">
    <source>
        <dbReference type="Google" id="ProtNLM"/>
    </source>
</evidence>
<dbReference type="InterPro" id="IPR011162">
    <property type="entry name" value="MHC_I/II-like_Ag-recog"/>
</dbReference>